<feature type="domain" description="CHAT" evidence="2">
    <location>
        <begin position="552"/>
        <end position="764"/>
    </location>
</feature>
<feature type="region of interest" description="Disordered" evidence="1">
    <location>
        <begin position="1"/>
        <end position="33"/>
    </location>
</feature>
<dbReference type="Pfam" id="PF12770">
    <property type="entry name" value="CHAT"/>
    <property type="match status" value="1"/>
</dbReference>
<sequence>MPPTPQPGSPSSRPRGRPVHRSARSASEPGSGHALLRRVAHGVRLAQHGRFEDTVCLLTDARTRLRGHPITASAPVVPGVLANLGLAQILCGRYGPADDDLREARALAQARRLPLMDLVVRQNQGCLALHRGDAVSAIGTFVDLRHRLPADRRDALHVDLAEALLAEGLVEEAATALHEGSWSDDGAAAPAALLVEAKLRLLDGSPTRAIELIRCVRRANGAGSLWHRLAVRLEHMAHRAARARPSGPADPLGAPGTAGNADTLVTPGLLASTSTLDTTDMPSPASPHGAVAPSAAAGTPGAAESDGPAEATGTPGMVGASGTCVTDAADAAGPLERAGDALVLRAPLAAPEAPVRDRAAHRALRALARGTVHAPGAWAGPAAADPHVVRAGLERALLHGDAATALEWADLGRTWAAPLVPGPHAPRSAALTALTERYRAALARGTDPRVGARRWESERWRALYVSGPPARPHRTSVPVVPALMDRLAGRAFVHLVRASGDLVAIVTTSAGVRARPLGPFRRAARALARFTHEAPNTHGAPTPAGDAVHGLLAPVLSLVGDRALVVAADPALGDPPWGMLPALCGRTLSLVPTARFWAERTAPPPTPRRVLLVAGTEPAGAGAEVADLAGLHPAARVLTGARTRPEDVLAGFGRADLVHLAAHGRVPDDAPLLASVELPQGPLLACDLRDAPAAPAVVTLSTCWSGRGFATAPGLPSGFVGALLARGTRTVVASPVPVEDAATGTAMRAFHRALVAGTPVPEAVALHLGRSGFCCFGA</sequence>
<protein>
    <recommendedName>
        <fullName evidence="2">CHAT domain-containing protein</fullName>
    </recommendedName>
</protein>
<name>A0A7Z0ERI6_9ACTN</name>
<evidence type="ECO:0000313" key="3">
    <source>
        <dbReference type="EMBL" id="NYJ36950.1"/>
    </source>
</evidence>
<reference evidence="3 4" key="1">
    <citation type="submission" date="2020-07" db="EMBL/GenBank/DDBJ databases">
        <title>Sequencing the genomes of 1000 actinobacteria strains.</title>
        <authorList>
            <person name="Klenk H.-P."/>
        </authorList>
    </citation>
    <scope>NUCLEOTIDE SEQUENCE [LARGE SCALE GENOMIC DNA]</scope>
    <source>
        <strain evidence="3 4">DSM 44442</strain>
    </source>
</reference>
<keyword evidence="4" id="KW-1185">Reference proteome</keyword>
<dbReference type="AlphaFoldDB" id="A0A7Z0ERI6"/>
<gene>
    <name evidence="3" type="ORF">HNR10_004831</name>
</gene>
<dbReference type="Proteomes" id="UP000572051">
    <property type="component" value="Unassembled WGS sequence"/>
</dbReference>
<proteinExistence type="predicted"/>
<feature type="compositionally biased region" description="Low complexity" evidence="1">
    <location>
        <begin position="269"/>
        <end position="303"/>
    </location>
</feature>
<dbReference type="EMBL" id="JACCFS010000001">
    <property type="protein sequence ID" value="NYJ36950.1"/>
    <property type="molecule type" value="Genomic_DNA"/>
</dbReference>
<dbReference type="InterPro" id="IPR024983">
    <property type="entry name" value="CHAT_dom"/>
</dbReference>
<organism evidence="3 4">
    <name type="scientific">Nocardiopsis aegyptia</name>
    <dbReference type="NCBI Taxonomy" id="220378"/>
    <lineage>
        <taxon>Bacteria</taxon>
        <taxon>Bacillati</taxon>
        <taxon>Actinomycetota</taxon>
        <taxon>Actinomycetes</taxon>
        <taxon>Streptosporangiales</taxon>
        <taxon>Nocardiopsidaceae</taxon>
        <taxon>Nocardiopsis</taxon>
    </lineage>
</organism>
<evidence type="ECO:0000313" key="4">
    <source>
        <dbReference type="Proteomes" id="UP000572051"/>
    </source>
</evidence>
<dbReference type="RefSeq" id="WP_312889403.1">
    <property type="nucleotide sequence ID" value="NZ_JACCFS010000001.1"/>
</dbReference>
<dbReference type="InterPro" id="IPR011990">
    <property type="entry name" value="TPR-like_helical_dom_sf"/>
</dbReference>
<accession>A0A7Z0ERI6</accession>
<comment type="caution">
    <text evidence="3">The sequence shown here is derived from an EMBL/GenBank/DDBJ whole genome shotgun (WGS) entry which is preliminary data.</text>
</comment>
<feature type="compositionally biased region" description="Basic residues" evidence="1">
    <location>
        <begin position="14"/>
        <end position="23"/>
    </location>
</feature>
<evidence type="ECO:0000259" key="2">
    <source>
        <dbReference type="Pfam" id="PF12770"/>
    </source>
</evidence>
<feature type="region of interest" description="Disordered" evidence="1">
    <location>
        <begin position="241"/>
        <end position="318"/>
    </location>
</feature>
<dbReference type="SUPFAM" id="SSF48452">
    <property type="entry name" value="TPR-like"/>
    <property type="match status" value="1"/>
</dbReference>
<evidence type="ECO:0000256" key="1">
    <source>
        <dbReference type="SAM" id="MobiDB-lite"/>
    </source>
</evidence>